<dbReference type="InterPro" id="IPR043519">
    <property type="entry name" value="NT_sf"/>
</dbReference>
<evidence type="ECO:0000313" key="3">
    <source>
        <dbReference type="Proteomes" id="UP000320813"/>
    </source>
</evidence>
<proteinExistence type="predicted"/>
<dbReference type="SUPFAM" id="SSF81301">
    <property type="entry name" value="Nucleotidyltransferase"/>
    <property type="match status" value="1"/>
</dbReference>
<feature type="domain" description="Polymerase nucleotidyl transferase" evidence="1">
    <location>
        <begin position="16"/>
        <end position="75"/>
    </location>
</feature>
<dbReference type="PANTHER" id="PTHR33933:SF3">
    <property type="entry name" value="PROTEIN ADENYLYLTRANSFERASE MJ0604-RELATED"/>
    <property type="match status" value="1"/>
</dbReference>
<organism evidence="2 3">
    <name type="scientific">Candidatus Acidulodesulfobacterium ferriphilum</name>
    <dbReference type="NCBI Taxonomy" id="2597223"/>
    <lineage>
        <taxon>Bacteria</taxon>
        <taxon>Deltaproteobacteria</taxon>
        <taxon>Candidatus Acidulodesulfobacterales</taxon>
        <taxon>Candidatus Acidulodesulfobacterium</taxon>
    </lineage>
</organism>
<dbReference type="InterPro" id="IPR002934">
    <property type="entry name" value="Polymerase_NTP_transf_dom"/>
</dbReference>
<dbReference type="EMBL" id="SGBD01000003">
    <property type="protein sequence ID" value="RZD14317.1"/>
    <property type="molecule type" value="Genomic_DNA"/>
</dbReference>
<sequence>MEKIADKNVDIAKKIITEEVEKAGYQVDRIILFGSRARGDYKEYSDYDLFIILKQNIPHDVENKLFVAFNRRMNKLNIDNDIIITSSGELKKNNNVGNITCYALKYGEAV</sequence>
<name>A0A519BAK2_9DELT</name>
<protein>
    <submittedName>
        <fullName evidence="2">Nucleotidyltransferase domain-containing protein</fullName>
    </submittedName>
</protein>
<accession>A0A519BAK2</accession>
<dbReference type="CDD" id="cd05403">
    <property type="entry name" value="NT_KNTase_like"/>
    <property type="match status" value="1"/>
</dbReference>
<keyword evidence="2" id="KW-0808">Transferase</keyword>
<reference evidence="2 3" key="1">
    <citation type="submission" date="2019-01" db="EMBL/GenBank/DDBJ databases">
        <title>Insights into ecological role of a new deltaproteobacterial order Candidatus Sinidesulfobacterales (Sva0485) by metagenomics and metatranscriptomics.</title>
        <authorList>
            <person name="Tan S."/>
            <person name="Liu J."/>
            <person name="Fang Y."/>
            <person name="Hedlund B.P."/>
            <person name="Lian Z.H."/>
            <person name="Huang L.Y."/>
            <person name="Li J.T."/>
            <person name="Huang L.N."/>
            <person name="Li W.J."/>
            <person name="Jiang H.C."/>
            <person name="Dong H.L."/>
            <person name="Shu W.S."/>
        </authorList>
    </citation>
    <scope>NUCLEOTIDE SEQUENCE [LARGE SCALE GENOMIC DNA]</scope>
    <source>
        <strain evidence="2">AP3</strain>
    </source>
</reference>
<evidence type="ECO:0000313" key="2">
    <source>
        <dbReference type="EMBL" id="RZD14317.1"/>
    </source>
</evidence>
<gene>
    <name evidence="2" type="ORF">EVJ47_06525</name>
</gene>
<comment type="caution">
    <text evidence="2">The sequence shown here is derived from an EMBL/GenBank/DDBJ whole genome shotgun (WGS) entry which is preliminary data.</text>
</comment>
<dbReference type="InterPro" id="IPR052548">
    <property type="entry name" value="Type_VII_TA_antitoxin"/>
</dbReference>
<dbReference type="Gene3D" id="3.30.460.10">
    <property type="entry name" value="Beta Polymerase, domain 2"/>
    <property type="match status" value="1"/>
</dbReference>
<dbReference type="AlphaFoldDB" id="A0A519BAK2"/>
<dbReference type="Pfam" id="PF01909">
    <property type="entry name" value="NTP_transf_2"/>
    <property type="match status" value="1"/>
</dbReference>
<dbReference type="GO" id="GO:0016779">
    <property type="term" value="F:nucleotidyltransferase activity"/>
    <property type="evidence" value="ECO:0007669"/>
    <property type="project" value="InterPro"/>
</dbReference>
<evidence type="ECO:0000259" key="1">
    <source>
        <dbReference type="Pfam" id="PF01909"/>
    </source>
</evidence>
<dbReference type="Proteomes" id="UP000320813">
    <property type="component" value="Unassembled WGS sequence"/>
</dbReference>
<dbReference type="PANTHER" id="PTHR33933">
    <property type="entry name" value="NUCLEOTIDYLTRANSFERASE"/>
    <property type="match status" value="1"/>
</dbReference>